<evidence type="ECO:0000256" key="1">
    <source>
        <dbReference type="SAM" id="MobiDB-lite"/>
    </source>
</evidence>
<evidence type="ECO:0000313" key="2">
    <source>
        <dbReference type="EMBL" id="PSO08623.1"/>
    </source>
</evidence>
<dbReference type="AlphaFoldDB" id="A0A2R6CCL6"/>
<gene>
    <name evidence="2" type="ORF">B9Q04_04585</name>
</gene>
<organism evidence="2 3">
    <name type="scientific">Candidatus Marsarchaeota G2 archaeon BE_D</name>
    <dbReference type="NCBI Taxonomy" id="1978158"/>
    <lineage>
        <taxon>Archaea</taxon>
        <taxon>Candidatus Marsarchaeota</taxon>
        <taxon>Candidatus Marsarchaeota group 2</taxon>
    </lineage>
</organism>
<protein>
    <submittedName>
        <fullName evidence="2">Uncharacterized protein</fullName>
    </submittedName>
</protein>
<dbReference type="Proteomes" id="UP000242015">
    <property type="component" value="Unassembled WGS sequence"/>
</dbReference>
<reference evidence="2 3" key="1">
    <citation type="submission" date="2017-04" db="EMBL/GenBank/DDBJ databases">
        <title>Novel microbial lineages endemic to geothermal iron-oxide mats fill important gaps in the evolutionary history of Archaea.</title>
        <authorList>
            <person name="Jay Z.J."/>
            <person name="Beam J.P."/>
            <person name="Dlakic M."/>
            <person name="Rusch D.B."/>
            <person name="Kozubal M.A."/>
            <person name="Inskeep W.P."/>
        </authorList>
    </citation>
    <scope>NUCLEOTIDE SEQUENCE [LARGE SCALE GENOMIC DNA]</scope>
    <source>
        <strain evidence="2">BE_D</strain>
    </source>
</reference>
<sequence length="89" mass="9663">MDDAHSGQAATNPGESQLPSMSAPITSSEEVWREIKSAPYPTFDVLPEFPEGWQRLVGRVTVAFAVVHRRELHASRTAGTLGSITLTTL</sequence>
<name>A0A2R6CCL6_9ARCH</name>
<evidence type="ECO:0000313" key="3">
    <source>
        <dbReference type="Proteomes" id="UP000242015"/>
    </source>
</evidence>
<feature type="region of interest" description="Disordered" evidence="1">
    <location>
        <begin position="1"/>
        <end position="26"/>
    </location>
</feature>
<comment type="caution">
    <text evidence="2">The sequence shown here is derived from an EMBL/GenBank/DDBJ whole genome shotgun (WGS) entry which is preliminary data.</text>
</comment>
<dbReference type="EMBL" id="NEXF01000067">
    <property type="protein sequence ID" value="PSO08623.1"/>
    <property type="molecule type" value="Genomic_DNA"/>
</dbReference>
<proteinExistence type="predicted"/>
<feature type="compositionally biased region" description="Polar residues" evidence="1">
    <location>
        <begin position="8"/>
        <end position="26"/>
    </location>
</feature>
<accession>A0A2R6CCL6</accession>